<dbReference type="GO" id="GO:0005634">
    <property type="term" value="C:nucleus"/>
    <property type="evidence" value="ECO:0007669"/>
    <property type="project" value="UniProtKB-SubCell"/>
</dbReference>
<dbReference type="PRINTS" id="PR00404">
    <property type="entry name" value="MADSDOMAIN"/>
</dbReference>
<dbReference type="HOGENOM" id="CLU_034331_0_0_1"/>
<evidence type="ECO:0000259" key="8">
    <source>
        <dbReference type="PROSITE" id="PS50066"/>
    </source>
</evidence>
<name>A0A0D9ZD98_9ORYZ</name>
<dbReference type="InterPro" id="IPR036879">
    <property type="entry name" value="TF_MADSbox_sf"/>
</dbReference>
<keyword evidence="4" id="KW-0804">Transcription</keyword>
<dbReference type="PROSITE" id="PS50066">
    <property type="entry name" value="MADS_BOX_2"/>
    <property type="match status" value="2"/>
</dbReference>
<evidence type="ECO:0000313" key="10">
    <source>
        <dbReference type="EnsemblPlants" id="OGLUM03G34160.1"/>
    </source>
</evidence>
<keyword evidence="11" id="KW-1185">Reference proteome</keyword>
<dbReference type="GO" id="GO:0000977">
    <property type="term" value="F:RNA polymerase II transcription regulatory region sequence-specific DNA binding"/>
    <property type="evidence" value="ECO:0007669"/>
    <property type="project" value="InterPro"/>
</dbReference>
<dbReference type="InterPro" id="IPR050142">
    <property type="entry name" value="MADS-box/MEF2_TF"/>
</dbReference>
<keyword evidence="2" id="KW-0805">Transcription regulation</keyword>
<evidence type="ECO:0000256" key="5">
    <source>
        <dbReference type="ARBA" id="ARBA00023242"/>
    </source>
</evidence>
<sequence>MGRGKVVLQRIENKISRQVTFAKRRNGLLKKAYELSILCDAEVALVLFSHAGRLYQFSSSSNMLKTLERYQRYIYASQDAAAPTSDEMQNNYQEYVNLKAHVEILQQSQRNLLGEDLAPLATNELEQLESQVVRTLKQIRSRKTQVLLDELCDLKRKEQMLQDANRVLKRKLDEIDVEAAPPQPPWNGNCSNGHGGGGGVFSSEPPQPEHFFQALGLHAVDVNQPPAPPPGGREREREGGRRRRRRRKNRRKMGRGKVQLKRIENKINRQVTFSKRRSGLLKKANEISVLCDAEVALIIFSTKGKLYEYATDSCMDKILERYERYSYAEKVLISAESDTQGNWCHEYRKLKAKVETIQKCQKHLMGEDLESLNLKELQQLEQQLENSLKHIRSRKSQLMLESINELQRKEKSLQEENKVLQKENPCSFLQLVEKQKVQKQQVQWDQTQPQTSSSSSSFMMREALPTTNISNYPAAAGERIEDVAAGQPQHVRIGLPPWMLSHING</sequence>
<feature type="domain" description="MADS-box" evidence="8">
    <location>
        <begin position="1"/>
        <end position="61"/>
    </location>
</feature>
<evidence type="ECO:0000256" key="7">
    <source>
        <dbReference type="SAM" id="MobiDB-lite"/>
    </source>
</evidence>
<comment type="subcellular location">
    <subcellularLocation>
        <location evidence="1">Nucleus</location>
    </subcellularLocation>
</comment>
<feature type="compositionally biased region" description="Basic residues" evidence="7">
    <location>
        <begin position="240"/>
        <end position="257"/>
    </location>
</feature>
<protein>
    <recommendedName>
        <fullName evidence="12">MADS-box protein</fullName>
    </recommendedName>
</protein>
<keyword evidence="5" id="KW-0539">Nucleus</keyword>
<evidence type="ECO:0000256" key="6">
    <source>
        <dbReference type="SAM" id="Coils"/>
    </source>
</evidence>
<feature type="region of interest" description="Disordered" evidence="7">
    <location>
        <begin position="178"/>
        <end position="208"/>
    </location>
</feature>
<dbReference type="Gene3D" id="3.40.1810.10">
    <property type="entry name" value="Transcription factor, MADS-box"/>
    <property type="match status" value="2"/>
</dbReference>
<dbReference type="GO" id="GO:0045944">
    <property type="term" value="P:positive regulation of transcription by RNA polymerase II"/>
    <property type="evidence" value="ECO:0007669"/>
    <property type="project" value="InterPro"/>
</dbReference>
<evidence type="ECO:0000313" key="11">
    <source>
        <dbReference type="Proteomes" id="UP000026961"/>
    </source>
</evidence>
<feature type="region of interest" description="Disordered" evidence="7">
    <location>
        <begin position="221"/>
        <end position="257"/>
    </location>
</feature>
<dbReference type="FunFam" id="3.40.1810.10:FF:000003">
    <property type="entry name" value="MADS-box transcription factor MADS-MC"/>
    <property type="match status" value="1"/>
</dbReference>
<accession>A0A0D9ZD98</accession>
<dbReference type="PROSITE" id="PS00350">
    <property type="entry name" value="MADS_BOX_1"/>
    <property type="match status" value="2"/>
</dbReference>
<dbReference type="Proteomes" id="UP000026961">
    <property type="component" value="Chromosome 3"/>
</dbReference>
<evidence type="ECO:0000256" key="2">
    <source>
        <dbReference type="ARBA" id="ARBA00023015"/>
    </source>
</evidence>
<feature type="domain" description="K-box" evidence="9">
    <location>
        <begin position="340"/>
        <end position="437"/>
    </location>
</feature>
<dbReference type="AlphaFoldDB" id="A0A0D9ZD98"/>
<dbReference type="GO" id="GO:0046983">
    <property type="term" value="F:protein dimerization activity"/>
    <property type="evidence" value="ECO:0007669"/>
    <property type="project" value="InterPro"/>
</dbReference>
<evidence type="ECO:0008006" key="12">
    <source>
        <dbReference type="Google" id="ProtNLM"/>
    </source>
</evidence>
<dbReference type="Pfam" id="PF00319">
    <property type="entry name" value="SRF-TF"/>
    <property type="match status" value="2"/>
</dbReference>
<dbReference type="STRING" id="40148.A0A0D9ZD98"/>
<feature type="coiled-coil region" evidence="6">
    <location>
        <begin position="374"/>
        <end position="423"/>
    </location>
</feature>
<dbReference type="SUPFAM" id="SSF55455">
    <property type="entry name" value="SRF-like"/>
    <property type="match status" value="2"/>
</dbReference>
<evidence type="ECO:0000259" key="9">
    <source>
        <dbReference type="PROSITE" id="PS51297"/>
    </source>
</evidence>
<dbReference type="SMART" id="SM00432">
    <property type="entry name" value="MADS"/>
    <property type="match status" value="2"/>
</dbReference>
<proteinExistence type="predicted"/>
<dbReference type="Pfam" id="PF01486">
    <property type="entry name" value="K-box"/>
    <property type="match status" value="2"/>
</dbReference>
<keyword evidence="3" id="KW-0238">DNA-binding</keyword>
<feature type="domain" description="K-box" evidence="9">
    <location>
        <begin position="88"/>
        <end position="178"/>
    </location>
</feature>
<dbReference type="GO" id="GO:0003700">
    <property type="term" value="F:DNA-binding transcription factor activity"/>
    <property type="evidence" value="ECO:0007669"/>
    <property type="project" value="InterPro"/>
</dbReference>
<feature type="domain" description="MADS-box" evidence="8">
    <location>
        <begin position="253"/>
        <end position="313"/>
    </location>
</feature>
<dbReference type="PANTHER" id="PTHR48019">
    <property type="entry name" value="SERUM RESPONSE FACTOR HOMOLOG"/>
    <property type="match status" value="1"/>
</dbReference>
<dbReference type="InterPro" id="IPR002487">
    <property type="entry name" value="TF_Kbox"/>
</dbReference>
<reference evidence="10" key="2">
    <citation type="submission" date="2018-05" db="EMBL/GenBank/DDBJ databases">
        <title>OgluRS3 (Oryza glumaepatula Reference Sequence Version 3).</title>
        <authorList>
            <person name="Zhang J."/>
            <person name="Kudrna D."/>
            <person name="Lee S."/>
            <person name="Talag J."/>
            <person name="Welchert J."/>
            <person name="Wing R.A."/>
        </authorList>
    </citation>
    <scope>NUCLEOTIDE SEQUENCE [LARGE SCALE GENOMIC DNA]</scope>
</reference>
<evidence type="ECO:0000256" key="3">
    <source>
        <dbReference type="ARBA" id="ARBA00023125"/>
    </source>
</evidence>
<dbReference type="FunFam" id="3.40.1810.10:FF:000029">
    <property type="entry name" value="MADS transcription factor"/>
    <property type="match status" value="1"/>
</dbReference>
<organism evidence="10">
    <name type="scientific">Oryza glumipatula</name>
    <dbReference type="NCBI Taxonomy" id="40148"/>
    <lineage>
        <taxon>Eukaryota</taxon>
        <taxon>Viridiplantae</taxon>
        <taxon>Streptophyta</taxon>
        <taxon>Embryophyta</taxon>
        <taxon>Tracheophyta</taxon>
        <taxon>Spermatophyta</taxon>
        <taxon>Magnoliopsida</taxon>
        <taxon>Liliopsida</taxon>
        <taxon>Poales</taxon>
        <taxon>Poaceae</taxon>
        <taxon>BOP clade</taxon>
        <taxon>Oryzoideae</taxon>
        <taxon>Oryzeae</taxon>
        <taxon>Oryzinae</taxon>
        <taxon>Oryza</taxon>
    </lineage>
</organism>
<dbReference type="InterPro" id="IPR033896">
    <property type="entry name" value="MEF2-like_N"/>
</dbReference>
<dbReference type="CDD" id="cd00265">
    <property type="entry name" value="MADS_MEF2_like"/>
    <property type="match status" value="2"/>
</dbReference>
<keyword evidence="6" id="KW-0175">Coiled coil</keyword>
<dbReference type="InterPro" id="IPR002100">
    <property type="entry name" value="TF_MADSbox"/>
</dbReference>
<dbReference type="PROSITE" id="PS51297">
    <property type="entry name" value="K_BOX"/>
    <property type="match status" value="2"/>
</dbReference>
<evidence type="ECO:0000256" key="4">
    <source>
        <dbReference type="ARBA" id="ARBA00023163"/>
    </source>
</evidence>
<dbReference type="Gramene" id="OGLUM03G34160.1">
    <property type="protein sequence ID" value="OGLUM03G34160.1"/>
    <property type="gene ID" value="OGLUM03G34160"/>
</dbReference>
<dbReference type="eggNOG" id="KOG0014">
    <property type="taxonomic scope" value="Eukaryota"/>
</dbReference>
<dbReference type="EnsemblPlants" id="OGLUM03G34160.1">
    <property type="protein sequence ID" value="OGLUM03G34160.1"/>
    <property type="gene ID" value="OGLUM03G34160"/>
</dbReference>
<reference evidence="10" key="1">
    <citation type="submission" date="2015-04" db="UniProtKB">
        <authorList>
            <consortium name="EnsemblPlants"/>
        </authorList>
    </citation>
    <scope>IDENTIFICATION</scope>
</reference>
<evidence type="ECO:0000256" key="1">
    <source>
        <dbReference type="ARBA" id="ARBA00004123"/>
    </source>
</evidence>